<dbReference type="Gene3D" id="3.30.70.1060">
    <property type="entry name" value="Dimeric alpha+beta barrel"/>
    <property type="match status" value="1"/>
</dbReference>
<comment type="similarity">
    <text evidence="1">Belongs to the YciI family.</text>
</comment>
<dbReference type="OrthoDB" id="7708313at2"/>
<evidence type="ECO:0000313" key="3">
    <source>
        <dbReference type="EMBL" id="QCK85041.1"/>
    </source>
</evidence>
<dbReference type="Pfam" id="PF03795">
    <property type="entry name" value="YCII"/>
    <property type="match status" value="1"/>
</dbReference>
<organism evidence="3 4">
    <name type="scientific">Phreatobacter aquaticus</name>
    <dbReference type="NCBI Taxonomy" id="2570229"/>
    <lineage>
        <taxon>Bacteria</taxon>
        <taxon>Pseudomonadati</taxon>
        <taxon>Pseudomonadota</taxon>
        <taxon>Alphaproteobacteria</taxon>
        <taxon>Hyphomicrobiales</taxon>
        <taxon>Phreatobacteraceae</taxon>
        <taxon>Phreatobacter</taxon>
    </lineage>
</organism>
<reference evidence="3 4" key="1">
    <citation type="submission" date="2019-04" db="EMBL/GenBank/DDBJ databases">
        <title>Phreatobacter aquaticus sp. nov.</title>
        <authorList>
            <person name="Choi A."/>
            <person name="Baek K."/>
        </authorList>
    </citation>
    <scope>NUCLEOTIDE SEQUENCE [LARGE SCALE GENOMIC DNA]</scope>
    <source>
        <strain evidence="3 4">NMCR1094</strain>
    </source>
</reference>
<protein>
    <recommendedName>
        <fullName evidence="2">YCII-related domain-containing protein</fullName>
    </recommendedName>
</protein>
<evidence type="ECO:0000259" key="2">
    <source>
        <dbReference type="Pfam" id="PF03795"/>
    </source>
</evidence>
<evidence type="ECO:0000313" key="4">
    <source>
        <dbReference type="Proteomes" id="UP000298588"/>
    </source>
</evidence>
<dbReference type="InterPro" id="IPR011008">
    <property type="entry name" value="Dimeric_a/b-barrel"/>
</dbReference>
<keyword evidence="4" id="KW-1185">Reference proteome</keyword>
<evidence type="ECO:0000256" key="1">
    <source>
        <dbReference type="ARBA" id="ARBA00007689"/>
    </source>
</evidence>
<dbReference type="SUPFAM" id="SSF54909">
    <property type="entry name" value="Dimeric alpha+beta barrel"/>
    <property type="match status" value="1"/>
</dbReference>
<proteinExistence type="inferred from homology"/>
<feature type="domain" description="YCII-related" evidence="2">
    <location>
        <begin position="3"/>
        <end position="87"/>
    </location>
</feature>
<dbReference type="Proteomes" id="UP000298588">
    <property type="component" value="Chromosome"/>
</dbReference>
<sequence length="99" mass="11133">MARWIVLFDDDETAAWVRQNHAQAHFDYLAAHADRILIGGGLRPEPGAWFTGGLWVLEVESREEAVALVEADPYFTLGLRKGYRLAVWGKAPCYGEVML</sequence>
<dbReference type="AlphaFoldDB" id="A0A4D7QEP8"/>
<accession>A0A4D7QEP8</accession>
<name>A0A4D7QEP8_9HYPH</name>
<gene>
    <name evidence="3" type="ORF">E8L99_04235</name>
</gene>
<dbReference type="RefSeq" id="WP_137098375.1">
    <property type="nucleotide sequence ID" value="NZ_CP039865.1"/>
</dbReference>
<dbReference type="EMBL" id="CP039865">
    <property type="protein sequence ID" value="QCK85041.1"/>
    <property type="molecule type" value="Genomic_DNA"/>
</dbReference>
<dbReference type="KEGG" id="paqt:E8L99_04235"/>
<dbReference type="InterPro" id="IPR005545">
    <property type="entry name" value="YCII"/>
</dbReference>